<dbReference type="Gene3D" id="1.10.287.130">
    <property type="match status" value="1"/>
</dbReference>
<dbReference type="Gene3D" id="3.40.50.2300">
    <property type="match status" value="1"/>
</dbReference>
<evidence type="ECO:0000256" key="5">
    <source>
        <dbReference type="PROSITE-ProRule" id="PRU00169"/>
    </source>
</evidence>
<keyword evidence="6" id="KW-0812">Transmembrane</keyword>
<dbReference type="CDD" id="cd00082">
    <property type="entry name" value="HisKA"/>
    <property type="match status" value="1"/>
</dbReference>
<reference evidence="9" key="1">
    <citation type="journal article" date="2019" name="Int. J. Syst. Evol. Microbiol.">
        <title>The Global Catalogue of Microorganisms (GCM) 10K type strain sequencing project: providing services to taxonomists for standard genome sequencing and annotation.</title>
        <authorList>
            <consortium name="The Broad Institute Genomics Platform"/>
            <consortium name="The Broad Institute Genome Sequencing Center for Infectious Disease"/>
            <person name="Wu L."/>
            <person name="Ma J."/>
        </authorList>
    </citation>
    <scope>NUCLEOTIDE SEQUENCE [LARGE SCALE GENOMIC DNA]</scope>
    <source>
        <strain evidence="9">IBRC 10765</strain>
    </source>
</reference>
<dbReference type="Gene3D" id="3.30.565.10">
    <property type="entry name" value="Histidine kinase-like ATPase, C-terminal domain"/>
    <property type="match status" value="1"/>
</dbReference>
<sequence>MRWNQPPPNSIQKNRDLLRQADERISRQGRISVFGHLLIFLYVEWLTGFQAIDPIFSYVLGVVMLLVAMLRLYYLVQFESIYPSGPQRWRRVYGWVTLFGAVAWSAFLTLTILLPQYEVPEAFIWIYTAGVCATHIYIFAPYPAMAQWYLRIMLIPAAVASIVLFDLNATSLGVGVLLFYGFMRTTSEQISQQYWAAAENRYQLENELSRVSASEHRLVRKVDNSDRFMTQLMAIIKTPLNGVLGMLSLLSAAKLRQEEHNLVTVASQSANSLAELVEDFDTYLRVKGNMLSGDNKVFNFTRSIENVMEALGPLAHEHNLELTYILSPGTPERVVGNVRQINTLLKQLTNFAINTGETGEVSLKVSTAQERVGVNVSVRFTADLENSLLDDIQMMLRERQGIESLEKIDVNILSLIITASLVQQCGGEINLNILSLDEPRLLQVNVYLPIETSTQSNRAFQPNRHFHGKSASIAGFPAVSKQAIQAELESWGMTVTCQTVDELLSLGDAIYAIDYVLVNIPLHTTEEEQEAIKGLVALTDANGDDDKPRIYFQASAAQQALLRQWIRADLMISKPVSRRTLHRWMLDRKTWRDDLDEHITQRLIGFKVLIAEENHVNGMIAQKILERLGVESELVTSAQEALEKFRQESFDMVWVDQYLSDMTGHELVALLRNEEKQQGTGPVTLLGLTDAKSVSIERNCQAAGMDDVLAKPLNLPLVAETLQRHLV</sequence>
<keyword evidence="4" id="KW-0902">Two-component regulatory system</keyword>
<protein>
    <recommendedName>
        <fullName evidence="2">histidine kinase</fullName>
        <ecNumber evidence="2">2.7.13.3</ecNumber>
    </recommendedName>
</protein>
<dbReference type="InterPro" id="IPR036890">
    <property type="entry name" value="HATPase_C_sf"/>
</dbReference>
<accession>A0ABV7ZXY0</accession>
<dbReference type="EMBL" id="JBHRYR010000003">
    <property type="protein sequence ID" value="MFC3852996.1"/>
    <property type="molecule type" value="Genomic_DNA"/>
</dbReference>
<dbReference type="SMART" id="SM00448">
    <property type="entry name" value="REC"/>
    <property type="match status" value="1"/>
</dbReference>
<feature type="domain" description="Response regulatory" evidence="7">
    <location>
        <begin position="607"/>
        <end position="726"/>
    </location>
</feature>
<dbReference type="EC" id="2.7.13.3" evidence="2"/>
<evidence type="ECO:0000256" key="2">
    <source>
        <dbReference type="ARBA" id="ARBA00012438"/>
    </source>
</evidence>
<evidence type="ECO:0000313" key="8">
    <source>
        <dbReference type="EMBL" id="MFC3852996.1"/>
    </source>
</evidence>
<keyword evidence="9" id="KW-1185">Reference proteome</keyword>
<name>A0ABV7ZXY0_9GAMM</name>
<feature type="transmembrane region" description="Helical" evidence="6">
    <location>
        <begin position="31"/>
        <end position="49"/>
    </location>
</feature>
<evidence type="ECO:0000256" key="1">
    <source>
        <dbReference type="ARBA" id="ARBA00000085"/>
    </source>
</evidence>
<proteinExistence type="predicted"/>
<dbReference type="InterPro" id="IPR003661">
    <property type="entry name" value="HisK_dim/P_dom"/>
</dbReference>
<keyword evidence="6" id="KW-1133">Transmembrane helix</keyword>
<dbReference type="RefSeq" id="WP_380695729.1">
    <property type="nucleotide sequence ID" value="NZ_JBHRYR010000003.1"/>
</dbReference>
<dbReference type="InterPro" id="IPR011006">
    <property type="entry name" value="CheY-like_superfamily"/>
</dbReference>
<evidence type="ECO:0000256" key="3">
    <source>
        <dbReference type="ARBA" id="ARBA00022553"/>
    </source>
</evidence>
<keyword evidence="6" id="KW-0472">Membrane</keyword>
<evidence type="ECO:0000259" key="7">
    <source>
        <dbReference type="PROSITE" id="PS50110"/>
    </source>
</evidence>
<dbReference type="InterPro" id="IPR036097">
    <property type="entry name" value="HisK_dim/P_sf"/>
</dbReference>
<organism evidence="8 9">
    <name type="scientific">Saccharospirillum mangrovi</name>
    <dbReference type="NCBI Taxonomy" id="2161747"/>
    <lineage>
        <taxon>Bacteria</taxon>
        <taxon>Pseudomonadati</taxon>
        <taxon>Pseudomonadota</taxon>
        <taxon>Gammaproteobacteria</taxon>
        <taxon>Oceanospirillales</taxon>
        <taxon>Saccharospirillaceae</taxon>
        <taxon>Saccharospirillum</taxon>
    </lineage>
</organism>
<keyword evidence="3 5" id="KW-0597">Phosphoprotein</keyword>
<evidence type="ECO:0000256" key="6">
    <source>
        <dbReference type="SAM" id="Phobius"/>
    </source>
</evidence>
<feature type="transmembrane region" description="Helical" evidence="6">
    <location>
        <begin position="122"/>
        <end position="140"/>
    </location>
</feature>
<feature type="transmembrane region" description="Helical" evidence="6">
    <location>
        <begin position="152"/>
        <end position="183"/>
    </location>
</feature>
<dbReference type="Proteomes" id="UP001595617">
    <property type="component" value="Unassembled WGS sequence"/>
</dbReference>
<gene>
    <name evidence="8" type="ORF">ACFOOG_09165</name>
</gene>
<dbReference type="CDD" id="cd17546">
    <property type="entry name" value="REC_hyHK_CKI1_RcsC-like"/>
    <property type="match status" value="1"/>
</dbReference>
<comment type="catalytic activity">
    <reaction evidence="1">
        <text>ATP + protein L-histidine = ADP + protein N-phospho-L-histidine.</text>
        <dbReference type="EC" id="2.7.13.3"/>
    </reaction>
</comment>
<dbReference type="SUPFAM" id="SSF52172">
    <property type="entry name" value="CheY-like"/>
    <property type="match status" value="1"/>
</dbReference>
<dbReference type="PROSITE" id="PS50110">
    <property type="entry name" value="RESPONSE_REGULATORY"/>
    <property type="match status" value="1"/>
</dbReference>
<dbReference type="SUPFAM" id="SSF47384">
    <property type="entry name" value="Homodimeric domain of signal transducing histidine kinase"/>
    <property type="match status" value="1"/>
</dbReference>
<feature type="transmembrane region" description="Helical" evidence="6">
    <location>
        <begin position="95"/>
        <end position="116"/>
    </location>
</feature>
<dbReference type="PANTHER" id="PTHR45339:SF1">
    <property type="entry name" value="HYBRID SIGNAL TRANSDUCTION HISTIDINE KINASE J"/>
    <property type="match status" value="1"/>
</dbReference>
<evidence type="ECO:0000256" key="4">
    <source>
        <dbReference type="ARBA" id="ARBA00023012"/>
    </source>
</evidence>
<feature type="modified residue" description="4-aspartylphosphate" evidence="5">
    <location>
        <position position="656"/>
    </location>
</feature>
<dbReference type="PANTHER" id="PTHR45339">
    <property type="entry name" value="HYBRID SIGNAL TRANSDUCTION HISTIDINE KINASE J"/>
    <property type="match status" value="1"/>
</dbReference>
<feature type="transmembrane region" description="Helical" evidence="6">
    <location>
        <begin position="55"/>
        <end position="74"/>
    </location>
</feature>
<comment type="caution">
    <text evidence="8">The sequence shown here is derived from an EMBL/GenBank/DDBJ whole genome shotgun (WGS) entry which is preliminary data.</text>
</comment>
<dbReference type="InterPro" id="IPR001789">
    <property type="entry name" value="Sig_transdc_resp-reg_receiver"/>
</dbReference>
<dbReference type="Pfam" id="PF00072">
    <property type="entry name" value="Response_reg"/>
    <property type="match status" value="1"/>
</dbReference>
<evidence type="ECO:0000313" key="9">
    <source>
        <dbReference type="Proteomes" id="UP001595617"/>
    </source>
</evidence>